<dbReference type="RefSeq" id="WP_179939818.1">
    <property type="nucleotide sequence ID" value="NZ_JACBYF010000001.1"/>
</dbReference>
<dbReference type="EMBL" id="JACBYF010000001">
    <property type="protein sequence ID" value="NYS46704.1"/>
    <property type="molecule type" value="Genomic_DNA"/>
</dbReference>
<organism evidence="4 5">
    <name type="scientific">Gemelliphila palaticanis</name>
    <dbReference type="NCBI Taxonomy" id="81950"/>
    <lineage>
        <taxon>Bacteria</taxon>
        <taxon>Bacillati</taxon>
        <taxon>Bacillota</taxon>
        <taxon>Bacilli</taxon>
        <taxon>Bacillales</taxon>
        <taxon>Gemellaceae</taxon>
        <taxon>Gemelliphila</taxon>
    </lineage>
</organism>
<dbReference type="InterPro" id="IPR000871">
    <property type="entry name" value="Beta-lactam_class-A"/>
</dbReference>
<evidence type="ECO:0000313" key="5">
    <source>
        <dbReference type="Proteomes" id="UP000531840"/>
    </source>
</evidence>
<proteinExistence type="predicted"/>
<dbReference type="GO" id="GO:0016787">
    <property type="term" value="F:hydrolase activity"/>
    <property type="evidence" value="ECO:0007669"/>
    <property type="project" value="UniProtKB-KW"/>
</dbReference>
<keyword evidence="2" id="KW-0812">Transmembrane</keyword>
<name>A0ABX2SZV0_9BACL</name>
<comment type="caution">
    <text evidence="4">The sequence shown here is derived from an EMBL/GenBank/DDBJ whole genome shotgun (WGS) entry which is preliminary data.</text>
</comment>
<evidence type="ECO:0000313" key="4">
    <source>
        <dbReference type="EMBL" id="NYS46704.1"/>
    </source>
</evidence>
<dbReference type="InterPro" id="IPR012338">
    <property type="entry name" value="Beta-lactam/transpept-like"/>
</dbReference>
<feature type="region of interest" description="Disordered" evidence="1">
    <location>
        <begin position="50"/>
        <end position="79"/>
    </location>
</feature>
<dbReference type="Proteomes" id="UP000531840">
    <property type="component" value="Unassembled WGS sequence"/>
</dbReference>
<keyword evidence="2" id="KW-0472">Membrane</keyword>
<evidence type="ECO:0000259" key="3">
    <source>
        <dbReference type="Pfam" id="PF13354"/>
    </source>
</evidence>
<dbReference type="SUPFAM" id="SSF56601">
    <property type="entry name" value="beta-lactamase/transpeptidase-like"/>
    <property type="match status" value="1"/>
</dbReference>
<dbReference type="PANTHER" id="PTHR35333:SF3">
    <property type="entry name" value="BETA-LACTAMASE-TYPE TRANSPEPTIDASE FOLD CONTAINING PROTEIN"/>
    <property type="match status" value="1"/>
</dbReference>
<keyword evidence="4" id="KW-0378">Hydrolase</keyword>
<evidence type="ECO:0000256" key="2">
    <source>
        <dbReference type="SAM" id="Phobius"/>
    </source>
</evidence>
<feature type="transmembrane region" description="Helical" evidence="2">
    <location>
        <begin position="16"/>
        <end position="35"/>
    </location>
</feature>
<gene>
    <name evidence="4" type="ORF">HZY85_00650</name>
</gene>
<dbReference type="Pfam" id="PF13354">
    <property type="entry name" value="Beta-lactamase2"/>
    <property type="match status" value="1"/>
</dbReference>
<sequence>MEKKVKRVKKKKNKKLQIFVEFLICCIIIVSVFGLRSTYGKWFLKEQDKTSENQQSNNQENAQENNQNNNNKQEQTPKKVLLTPSEKTEAINSIINEYKTDNNKISVIYKDLKEDYRYSFNEEEYFPAASTTKVIYALFIYDKIEKGQLALDAMIDYKEKYLTEGGGEITNGPKKDKYPLEDVIMNMLTHSDNTATAMLIGNNTNAAHVLKYYFDKLKVEYNQKMIENNKVTASMMEKVWQYLYENQNDYPKIIEYLKNSESNEWIKQGILNKTIASKYGAIDNIANNTAIVYGEKGDYLLIIYTEALSNSGEAIAEIADKINKLHDDNKE</sequence>
<protein>
    <submittedName>
        <fullName evidence="4">Serine hydrolase</fullName>
    </submittedName>
</protein>
<keyword evidence="5" id="KW-1185">Reference proteome</keyword>
<reference evidence="4 5" key="1">
    <citation type="submission" date="2020-07" db="EMBL/GenBank/DDBJ databases">
        <title>MOT database genomes.</title>
        <authorList>
            <person name="Joseph S."/>
            <person name="Aduse-Opoku J."/>
            <person name="Hashim A."/>
            <person name="Wade W."/>
            <person name="Curtis M."/>
        </authorList>
    </citation>
    <scope>NUCLEOTIDE SEQUENCE [LARGE SCALE GENOMIC DNA]</scope>
    <source>
        <strain evidence="4 5">CIP 106318</strain>
    </source>
</reference>
<dbReference type="Gene3D" id="3.40.710.10">
    <property type="entry name" value="DD-peptidase/beta-lactamase superfamily"/>
    <property type="match status" value="1"/>
</dbReference>
<feature type="domain" description="Beta-lactamase class A catalytic" evidence="3">
    <location>
        <begin position="106"/>
        <end position="305"/>
    </location>
</feature>
<keyword evidence="2" id="KW-1133">Transmembrane helix</keyword>
<evidence type="ECO:0000256" key="1">
    <source>
        <dbReference type="SAM" id="MobiDB-lite"/>
    </source>
</evidence>
<accession>A0ABX2SZV0</accession>
<feature type="compositionally biased region" description="Low complexity" evidence="1">
    <location>
        <begin position="52"/>
        <end position="74"/>
    </location>
</feature>
<dbReference type="PANTHER" id="PTHR35333">
    <property type="entry name" value="BETA-LACTAMASE"/>
    <property type="match status" value="1"/>
</dbReference>
<dbReference type="InterPro" id="IPR045155">
    <property type="entry name" value="Beta-lactam_cat"/>
</dbReference>